<evidence type="ECO:0000256" key="4">
    <source>
        <dbReference type="ARBA" id="ARBA00023136"/>
    </source>
</evidence>
<keyword evidence="2" id="KW-0812">Transmembrane</keyword>
<dbReference type="Pfam" id="PF00083">
    <property type="entry name" value="Sugar_tr"/>
    <property type="match status" value="1"/>
</dbReference>
<dbReference type="Proteomes" id="UP000094020">
    <property type="component" value="Chromosome 11"/>
</dbReference>
<organism evidence="5 6">
    <name type="scientific">Kwoniella pini CBS 10737</name>
    <dbReference type="NCBI Taxonomy" id="1296096"/>
    <lineage>
        <taxon>Eukaryota</taxon>
        <taxon>Fungi</taxon>
        <taxon>Dikarya</taxon>
        <taxon>Basidiomycota</taxon>
        <taxon>Agaricomycotina</taxon>
        <taxon>Tremellomycetes</taxon>
        <taxon>Tremellales</taxon>
        <taxon>Cryptococcaceae</taxon>
        <taxon>Kwoniella</taxon>
    </lineage>
</organism>
<dbReference type="InterPro" id="IPR005828">
    <property type="entry name" value="MFS_sugar_transport-like"/>
</dbReference>
<dbReference type="InterPro" id="IPR036259">
    <property type="entry name" value="MFS_trans_sf"/>
</dbReference>
<proteinExistence type="predicted"/>
<dbReference type="GeneID" id="96955794"/>
<reference evidence="5" key="2">
    <citation type="submission" date="2024-02" db="EMBL/GenBank/DDBJ databases">
        <title>Comparative genomics of Cryptococcus and Kwoniella reveals pathogenesis evolution and contrasting modes of karyotype evolution via chromosome fusion or intercentromeric recombination.</title>
        <authorList>
            <person name="Coelho M.A."/>
            <person name="David-Palma M."/>
            <person name="Shea T."/>
            <person name="Bowers K."/>
            <person name="McGinley-Smith S."/>
            <person name="Mohammad A.W."/>
            <person name="Gnirke A."/>
            <person name="Yurkov A.M."/>
            <person name="Nowrousian M."/>
            <person name="Sun S."/>
            <person name="Cuomo C.A."/>
            <person name="Heitman J."/>
        </authorList>
    </citation>
    <scope>NUCLEOTIDE SEQUENCE</scope>
    <source>
        <strain evidence="5">CBS 10737</strain>
    </source>
</reference>
<dbReference type="Gene3D" id="1.20.1250.20">
    <property type="entry name" value="MFS general substrate transporter like domains"/>
    <property type="match status" value="1"/>
</dbReference>
<comment type="subcellular location">
    <subcellularLocation>
        <location evidence="1">Membrane</location>
    </subcellularLocation>
</comment>
<dbReference type="RefSeq" id="XP_070059711.1">
    <property type="nucleotide sequence ID" value="XM_070203610.1"/>
</dbReference>
<dbReference type="GO" id="GO:0016020">
    <property type="term" value="C:membrane"/>
    <property type="evidence" value="ECO:0007669"/>
    <property type="project" value="UniProtKB-SubCell"/>
</dbReference>
<protein>
    <submittedName>
        <fullName evidence="5">Uncharacterized protein</fullName>
    </submittedName>
</protein>
<evidence type="ECO:0000256" key="2">
    <source>
        <dbReference type="ARBA" id="ARBA00022692"/>
    </source>
</evidence>
<gene>
    <name evidence="5" type="ORF">I206_107847</name>
</gene>
<keyword evidence="4" id="KW-0472">Membrane</keyword>
<keyword evidence="6" id="KW-1185">Reference proteome</keyword>
<dbReference type="KEGG" id="kpin:96955794"/>
<accession>A0AAJ8LCX9</accession>
<dbReference type="EMBL" id="CP144529">
    <property type="protein sequence ID" value="WWC73875.1"/>
    <property type="molecule type" value="Genomic_DNA"/>
</dbReference>
<evidence type="ECO:0000313" key="5">
    <source>
        <dbReference type="EMBL" id="WWC73875.1"/>
    </source>
</evidence>
<evidence type="ECO:0000313" key="6">
    <source>
        <dbReference type="Proteomes" id="UP000094020"/>
    </source>
</evidence>
<evidence type="ECO:0000256" key="3">
    <source>
        <dbReference type="ARBA" id="ARBA00022989"/>
    </source>
</evidence>
<name>A0AAJ8LCX9_9TREE</name>
<sequence>MTERLTCSLVINQFAGPIALNNIGYKYIYIFVGWDCVEALLWYLFCVESQGRTIEQLEWVYNQPNPVKASLKVDKVVVEQDGRVVEKVDA</sequence>
<evidence type="ECO:0000256" key="1">
    <source>
        <dbReference type="ARBA" id="ARBA00004370"/>
    </source>
</evidence>
<reference evidence="5" key="1">
    <citation type="submission" date="2013-07" db="EMBL/GenBank/DDBJ databases">
        <authorList>
            <consortium name="The Broad Institute Genome Sequencing Platform"/>
            <person name="Cuomo C."/>
            <person name="Litvintseva A."/>
            <person name="Chen Y."/>
            <person name="Heitman J."/>
            <person name="Sun S."/>
            <person name="Springer D."/>
            <person name="Dromer F."/>
            <person name="Young S.K."/>
            <person name="Zeng Q."/>
            <person name="Gargeya S."/>
            <person name="Fitzgerald M."/>
            <person name="Abouelleil A."/>
            <person name="Alvarado L."/>
            <person name="Berlin A.M."/>
            <person name="Chapman S.B."/>
            <person name="Dewar J."/>
            <person name="Goldberg J."/>
            <person name="Griggs A."/>
            <person name="Gujja S."/>
            <person name="Hansen M."/>
            <person name="Howarth C."/>
            <person name="Imamovic A."/>
            <person name="Larimer J."/>
            <person name="McCowan C."/>
            <person name="Murphy C."/>
            <person name="Pearson M."/>
            <person name="Priest M."/>
            <person name="Roberts A."/>
            <person name="Saif S."/>
            <person name="Shea T."/>
            <person name="Sykes S."/>
            <person name="Wortman J."/>
            <person name="Nusbaum C."/>
            <person name="Birren B."/>
        </authorList>
    </citation>
    <scope>NUCLEOTIDE SEQUENCE</scope>
    <source>
        <strain evidence="5">CBS 10737</strain>
    </source>
</reference>
<dbReference type="AlphaFoldDB" id="A0AAJ8LCX9"/>
<dbReference type="GO" id="GO:0022857">
    <property type="term" value="F:transmembrane transporter activity"/>
    <property type="evidence" value="ECO:0007669"/>
    <property type="project" value="InterPro"/>
</dbReference>
<keyword evidence="3" id="KW-1133">Transmembrane helix</keyword>